<dbReference type="AlphaFoldDB" id="C6LEG5"/>
<dbReference type="EMBL" id="ACCL02000008">
    <property type="protein sequence ID" value="EET60948.1"/>
    <property type="molecule type" value="Genomic_DNA"/>
</dbReference>
<name>C6LEG5_9FIRM</name>
<evidence type="ECO:0000313" key="1">
    <source>
        <dbReference type="EMBL" id="EET60948.1"/>
    </source>
</evidence>
<proteinExistence type="predicted"/>
<gene>
    <name evidence="1" type="ORF">BRYFOR_07014</name>
</gene>
<reference evidence="1" key="1">
    <citation type="submission" date="2009-07" db="EMBL/GenBank/DDBJ databases">
        <authorList>
            <person name="Weinstock G."/>
            <person name="Sodergren E."/>
            <person name="Clifton S."/>
            <person name="Fulton L."/>
            <person name="Fulton B."/>
            <person name="Courtney L."/>
            <person name="Fronick C."/>
            <person name="Harrison M."/>
            <person name="Strong C."/>
            <person name="Farmer C."/>
            <person name="Delahaunty K."/>
            <person name="Markovic C."/>
            <person name="Hall O."/>
            <person name="Minx P."/>
            <person name="Tomlinson C."/>
            <person name="Mitreva M."/>
            <person name="Nelson J."/>
            <person name="Hou S."/>
            <person name="Wollam A."/>
            <person name="Pepin K.H."/>
            <person name="Johnson M."/>
            <person name="Bhonagiri V."/>
            <person name="Nash W.E."/>
            <person name="Warren W."/>
            <person name="Chinwalla A."/>
            <person name="Mardis E.R."/>
            <person name="Wilson R.K."/>
        </authorList>
    </citation>
    <scope>NUCLEOTIDE SEQUENCE [LARGE SCALE GENOMIC DNA]</scope>
    <source>
        <strain evidence="1">DSM 14469</strain>
    </source>
</reference>
<evidence type="ECO:0000313" key="2">
    <source>
        <dbReference type="Proteomes" id="UP000005561"/>
    </source>
</evidence>
<accession>C6LEG5</accession>
<sequence length="100" mass="12182">MFVFLFSYYRIFAEMSTVISYKFPLCRAFLRPHLIYHKSCHFSTLIIYNFLLKFRKNYDKLLLTLTQEESSCKIRQHTSAAWRAHDMLCRKYRQKGNKDL</sequence>
<organism evidence="1 2">
    <name type="scientific">Marvinbryantia formatexigens DSM 14469</name>
    <dbReference type="NCBI Taxonomy" id="478749"/>
    <lineage>
        <taxon>Bacteria</taxon>
        <taxon>Bacillati</taxon>
        <taxon>Bacillota</taxon>
        <taxon>Clostridia</taxon>
        <taxon>Lachnospirales</taxon>
        <taxon>Lachnospiraceae</taxon>
        <taxon>Marvinbryantia</taxon>
    </lineage>
</organism>
<protein>
    <submittedName>
        <fullName evidence="1">Uncharacterized protein</fullName>
    </submittedName>
</protein>
<comment type="caution">
    <text evidence="1">The sequence shown here is derived from an EMBL/GenBank/DDBJ whole genome shotgun (WGS) entry which is preliminary data.</text>
</comment>
<keyword evidence="2" id="KW-1185">Reference proteome</keyword>
<dbReference type="Proteomes" id="UP000005561">
    <property type="component" value="Unassembled WGS sequence"/>
</dbReference>